<dbReference type="Gene3D" id="4.10.410.10">
    <property type="entry name" value="Pancreatic trypsin inhibitor Kunitz domain"/>
    <property type="match status" value="3"/>
</dbReference>
<dbReference type="PROSITE" id="PS00280">
    <property type="entry name" value="BPTI_KUNITZ_1"/>
    <property type="match status" value="3"/>
</dbReference>
<dbReference type="SMART" id="SM00131">
    <property type="entry name" value="KU"/>
    <property type="match status" value="3"/>
</dbReference>
<feature type="chain" id="PRO_5040290429" description="BPTI/Kunitz inhibitor domain-containing protein" evidence="9">
    <location>
        <begin position="23"/>
        <end position="265"/>
    </location>
</feature>
<keyword evidence="2" id="KW-0356">Hemostasis</keyword>
<keyword evidence="5" id="KW-0094">Blood coagulation</keyword>
<dbReference type="PROSITE" id="PS50279">
    <property type="entry name" value="BPTI_KUNITZ_2"/>
    <property type="match status" value="3"/>
</dbReference>
<dbReference type="PANTHER" id="PTHR10083">
    <property type="entry name" value="KUNITZ-TYPE PROTEASE INHIBITOR-RELATED"/>
    <property type="match status" value="1"/>
</dbReference>
<dbReference type="InterPro" id="IPR036880">
    <property type="entry name" value="Kunitz_BPTI_sf"/>
</dbReference>
<dbReference type="CDD" id="cd00109">
    <property type="entry name" value="Kunitz-type"/>
    <property type="match status" value="1"/>
</dbReference>
<dbReference type="GO" id="GO:0005615">
    <property type="term" value="C:extracellular space"/>
    <property type="evidence" value="ECO:0007669"/>
    <property type="project" value="TreeGrafter"/>
</dbReference>
<accession>A0A9Q0IAV1</accession>
<evidence type="ECO:0000313" key="11">
    <source>
        <dbReference type="EMBL" id="KAJ3591535.1"/>
    </source>
</evidence>
<keyword evidence="6" id="KW-1015">Disulfide bond</keyword>
<reference evidence="11" key="1">
    <citation type="submission" date="2022-07" db="EMBL/GenBank/DDBJ databases">
        <title>Chromosome-level genome of Muraenolepis orangiensis.</title>
        <authorList>
            <person name="Kim J."/>
        </authorList>
    </citation>
    <scope>NUCLEOTIDE SEQUENCE</scope>
    <source>
        <strain evidence="11">KU_S4_2022</strain>
        <tissue evidence="11">Muscle</tissue>
    </source>
</reference>
<evidence type="ECO:0000256" key="2">
    <source>
        <dbReference type="ARBA" id="ARBA00022696"/>
    </source>
</evidence>
<keyword evidence="7" id="KW-0325">Glycoprotein</keyword>
<dbReference type="InterPro" id="IPR002223">
    <property type="entry name" value="Kunitz_BPTI"/>
</dbReference>
<dbReference type="GO" id="GO:0007596">
    <property type="term" value="P:blood coagulation"/>
    <property type="evidence" value="ECO:0007669"/>
    <property type="project" value="UniProtKB-KW"/>
</dbReference>
<dbReference type="PRINTS" id="PR00759">
    <property type="entry name" value="BASICPTASE"/>
</dbReference>
<feature type="domain" description="BPTI/Kunitz inhibitor" evidence="10">
    <location>
        <begin position="190"/>
        <end position="240"/>
    </location>
</feature>
<dbReference type="FunFam" id="4.10.410.10:FF:000004">
    <property type="entry name" value="Tissue factor pathway inhibitor"/>
    <property type="match status" value="2"/>
</dbReference>
<dbReference type="AlphaFoldDB" id="A0A9Q0IAV1"/>
<evidence type="ECO:0000256" key="4">
    <source>
        <dbReference type="ARBA" id="ARBA00022900"/>
    </source>
</evidence>
<dbReference type="PANTHER" id="PTHR10083:SF377">
    <property type="entry name" value="TISSUE FACTOR PATHWAY INHIBITOR"/>
    <property type="match status" value="1"/>
</dbReference>
<evidence type="ECO:0000259" key="10">
    <source>
        <dbReference type="PROSITE" id="PS50279"/>
    </source>
</evidence>
<evidence type="ECO:0000256" key="9">
    <source>
        <dbReference type="SAM" id="SignalP"/>
    </source>
</evidence>
<dbReference type="GO" id="GO:0004867">
    <property type="term" value="F:serine-type endopeptidase inhibitor activity"/>
    <property type="evidence" value="ECO:0007669"/>
    <property type="project" value="UniProtKB-KW"/>
</dbReference>
<evidence type="ECO:0000256" key="5">
    <source>
        <dbReference type="ARBA" id="ARBA00023084"/>
    </source>
</evidence>
<evidence type="ECO:0000256" key="1">
    <source>
        <dbReference type="ARBA" id="ARBA00022690"/>
    </source>
</evidence>
<feature type="non-terminal residue" evidence="11">
    <location>
        <position position="265"/>
    </location>
</feature>
<evidence type="ECO:0000313" key="12">
    <source>
        <dbReference type="Proteomes" id="UP001148018"/>
    </source>
</evidence>
<keyword evidence="1" id="KW-0646">Protease inhibitor</keyword>
<dbReference type="PIRSF" id="PIRSF001620">
    <property type="entry name" value="TFPI"/>
    <property type="match status" value="1"/>
</dbReference>
<gene>
    <name evidence="11" type="ORF">NHX12_006668</name>
</gene>
<feature type="signal peptide" evidence="9">
    <location>
        <begin position="1"/>
        <end position="22"/>
    </location>
</feature>
<evidence type="ECO:0000256" key="3">
    <source>
        <dbReference type="ARBA" id="ARBA00022737"/>
    </source>
</evidence>
<keyword evidence="9" id="KW-0732">Signal</keyword>
<evidence type="ECO:0000256" key="6">
    <source>
        <dbReference type="ARBA" id="ARBA00023157"/>
    </source>
</evidence>
<feature type="domain" description="BPTI/Kunitz inhibitor" evidence="10">
    <location>
        <begin position="101"/>
        <end position="151"/>
    </location>
</feature>
<feature type="site" description="Reactive bond" evidence="8">
    <location>
        <begin position="111"/>
        <end position="112"/>
    </location>
</feature>
<comment type="caution">
    <text evidence="11">The sequence shown here is derived from an EMBL/GenBank/DDBJ whole genome shotgun (WGS) entry which is preliminary data.</text>
</comment>
<dbReference type="Proteomes" id="UP001148018">
    <property type="component" value="Unassembled WGS sequence"/>
</dbReference>
<organism evidence="11 12">
    <name type="scientific">Muraenolepis orangiensis</name>
    <name type="common">Patagonian moray cod</name>
    <dbReference type="NCBI Taxonomy" id="630683"/>
    <lineage>
        <taxon>Eukaryota</taxon>
        <taxon>Metazoa</taxon>
        <taxon>Chordata</taxon>
        <taxon>Craniata</taxon>
        <taxon>Vertebrata</taxon>
        <taxon>Euteleostomi</taxon>
        <taxon>Actinopterygii</taxon>
        <taxon>Neopterygii</taxon>
        <taxon>Teleostei</taxon>
        <taxon>Neoteleostei</taxon>
        <taxon>Acanthomorphata</taxon>
        <taxon>Zeiogadaria</taxon>
        <taxon>Gadariae</taxon>
        <taxon>Gadiformes</taxon>
        <taxon>Muraenolepidoidei</taxon>
        <taxon>Muraenolepididae</taxon>
        <taxon>Muraenolepis</taxon>
    </lineage>
</organism>
<dbReference type="EMBL" id="JANIIK010000113">
    <property type="protein sequence ID" value="KAJ3591535.1"/>
    <property type="molecule type" value="Genomic_DNA"/>
</dbReference>
<name>A0A9Q0IAV1_9TELE</name>
<protein>
    <recommendedName>
        <fullName evidence="10">BPTI/Kunitz inhibitor domain-containing protein</fullName>
    </recommendedName>
</protein>
<dbReference type="InterPro" id="IPR020901">
    <property type="entry name" value="Prtase_inh_Kunz-CS"/>
</dbReference>
<keyword evidence="4" id="KW-0722">Serine protease inhibitor</keyword>
<feature type="domain" description="BPTI/Kunitz inhibitor" evidence="10">
    <location>
        <begin position="42"/>
        <end position="92"/>
    </location>
</feature>
<dbReference type="OrthoDB" id="5950222at2759"/>
<evidence type="ECO:0000256" key="8">
    <source>
        <dbReference type="PIRSR" id="PIRSR001620-1"/>
    </source>
</evidence>
<proteinExistence type="predicted"/>
<evidence type="ECO:0000256" key="7">
    <source>
        <dbReference type="ARBA" id="ARBA00023180"/>
    </source>
</evidence>
<sequence>LTDCWILFLCVFSFCCASVSQAFHSADKAEAQAELFIFSELCVMKDDAGPCKAMKERFFFDIDAGRCRPFEYGGCGGNANNFQNLEACEATCVVSADKSPCHLGEAPGPCRGLVTRYFFNRVHRECQQFYYGGCFGNANNFRSLAECRAKCQNPVKTTKAPVTEVHDPEPTNASDIHPPGKNGFVAPSFCRLSSVEGPCQALERRFSFSALTQKCGMFHYGGCGGNQNNFANRRQCMRVCMNLRHAKSKMIRIRKKNMNIVLREA</sequence>
<dbReference type="InterPro" id="IPR008296">
    <property type="entry name" value="TFPI-like"/>
</dbReference>
<keyword evidence="12" id="KW-1185">Reference proteome</keyword>
<dbReference type="InterPro" id="IPR050098">
    <property type="entry name" value="TFPI/VKTCI-like"/>
</dbReference>
<feature type="site" description="Reactive bond" evidence="8">
    <location>
        <begin position="52"/>
        <end position="53"/>
    </location>
</feature>
<keyword evidence="3" id="KW-0677">Repeat</keyword>
<feature type="site" description="Reactive bond" evidence="8">
    <location>
        <begin position="200"/>
        <end position="201"/>
    </location>
</feature>
<dbReference type="Pfam" id="PF00014">
    <property type="entry name" value="Kunitz_BPTI"/>
    <property type="match status" value="3"/>
</dbReference>
<dbReference type="SUPFAM" id="SSF57362">
    <property type="entry name" value="BPTI-like"/>
    <property type="match status" value="3"/>
</dbReference>